<name>A0A4Y9ABU6_9BACI</name>
<dbReference type="NCBIfam" id="NF033545">
    <property type="entry name" value="transpos_IS630"/>
    <property type="match status" value="1"/>
</dbReference>
<evidence type="ECO:0000313" key="3">
    <source>
        <dbReference type="Proteomes" id="UP000298484"/>
    </source>
</evidence>
<dbReference type="OrthoDB" id="2375382at2"/>
<dbReference type="InterPro" id="IPR047655">
    <property type="entry name" value="Transpos_IS630-like"/>
</dbReference>
<feature type="domain" description="Tc1-like transposase DDE" evidence="1">
    <location>
        <begin position="178"/>
        <end position="326"/>
    </location>
</feature>
<dbReference type="SUPFAM" id="SSF46689">
    <property type="entry name" value="Homeodomain-like"/>
    <property type="match status" value="1"/>
</dbReference>
<proteinExistence type="predicted"/>
<gene>
    <name evidence="2" type="ORF">E4U82_10905</name>
</gene>
<dbReference type="AlphaFoldDB" id="A0A4Y9ABU6"/>
<organism evidence="2 3">
    <name type="scientific">Lentibacillus salicampi</name>
    <dbReference type="NCBI Taxonomy" id="175306"/>
    <lineage>
        <taxon>Bacteria</taxon>
        <taxon>Bacillati</taxon>
        <taxon>Bacillota</taxon>
        <taxon>Bacilli</taxon>
        <taxon>Bacillales</taxon>
        <taxon>Bacillaceae</taxon>
        <taxon>Lentibacillus</taxon>
    </lineage>
</organism>
<dbReference type="GO" id="GO:0003676">
    <property type="term" value="F:nucleic acid binding"/>
    <property type="evidence" value="ECO:0007669"/>
    <property type="project" value="InterPro"/>
</dbReference>
<dbReference type="InterPro" id="IPR036388">
    <property type="entry name" value="WH-like_DNA-bd_sf"/>
</dbReference>
<dbReference type="InterPro" id="IPR036397">
    <property type="entry name" value="RNaseH_sf"/>
</dbReference>
<comment type="caution">
    <text evidence="2">The sequence shown here is derived from an EMBL/GenBank/DDBJ whole genome shotgun (WGS) entry which is preliminary data.</text>
</comment>
<dbReference type="Gene3D" id="3.30.420.10">
    <property type="entry name" value="Ribonuclease H-like superfamily/Ribonuclease H"/>
    <property type="match status" value="1"/>
</dbReference>
<dbReference type="EMBL" id="SRHY01000017">
    <property type="protein sequence ID" value="TFJ92657.1"/>
    <property type="molecule type" value="Genomic_DNA"/>
</dbReference>
<dbReference type="InterPro" id="IPR038717">
    <property type="entry name" value="Tc1-like_DDE_dom"/>
</dbReference>
<dbReference type="Pfam" id="PF13358">
    <property type="entry name" value="DDE_3"/>
    <property type="match status" value="1"/>
</dbReference>
<protein>
    <submittedName>
        <fullName evidence="2">IS630 family transposase</fullName>
    </submittedName>
</protein>
<dbReference type="InterPro" id="IPR009057">
    <property type="entry name" value="Homeodomain-like_sf"/>
</dbReference>
<evidence type="ECO:0000313" key="2">
    <source>
        <dbReference type="EMBL" id="TFJ92657.1"/>
    </source>
</evidence>
<evidence type="ECO:0000259" key="1">
    <source>
        <dbReference type="Pfam" id="PF13358"/>
    </source>
</evidence>
<keyword evidence="3" id="KW-1185">Reference proteome</keyword>
<dbReference type="Gene3D" id="1.10.10.10">
    <property type="entry name" value="Winged helix-like DNA-binding domain superfamily/Winged helix DNA-binding domain"/>
    <property type="match status" value="1"/>
</dbReference>
<accession>A0A4Y9ABU6</accession>
<sequence>MLSLSRREKNVLHHWKNGQSIEFRMKLRATIIWQLTLENQTEHQVAENLDISVKTVKKWRDRYVENRESGLYDHYRSGAPAKFNVQQRCEVIAIACDQPWNYGYSTHTHWNLDILSEAAAHNAQGPVMSRSSVQRTLKRNDLHPQSYEMWLHSKDPRFREKVNDVVSLYLDPPKDAVVISVDEKTGMQALERKMEPQPALPGQPGRYEHEYIRHGTESLIAGFEINTGKVVAQIRPTRKADDLLAFMEKLACAYPDQNVIIIWDNLNIHKDGPSQRWSRFNEKHNNRFSFHYTPIHASWVNQVEIFFAILHKRCLKWSSFHSTAELKKAVLAFIEQWNQEEAHPFNWTFGGYPMQHETKEAA</sequence>
<reference evidence="2 3" key="1">
    <citation type="submission" date="2019-03" db="EMBL/GenBank/DDBJ databases">
        <title>Genome sequence of Lentibacillus salicampi ATCC BAA-719.</title>
        <authorList>
            <person name="Maclea K.S."/>
            <person name="Simoes Junior M."/>
        </authorList>
    </citation>
    <scope>NUCLEOTIDE SEQUENCE [LARGE SCALE GENOMIC DNA]</scope>
    <source>
        <strain evidence="2 3">ATCC BAA-719</strain>
    </source>
</reference>
<dbReference type="RefSeq" id="WP_135110216.1">
    <property type="nucleotide sequence ID" value="NZ_SRHY01000017.1"/>
</dbReference>
<dbReference type="Proteomes" id="UP000298484">
    <property type="component" value="Unassembled WGS sequence"/>
</dbReference>
<dbReference type="Pfam" id="PF13565">
    <property type="entry name" value="HTH_32"/>
    <property type="match status" value="1"/>
</dbReference>